<dbReference type="AlphaFoldDB" id="A0AAD3TLS1"/>
<gene>
    <name evidence="1" type="ORF">Nepgr_033324</name>
</gene>
<dbReference type="Proteomes" id="UP001279734">
    <property type="component" value="Unassembled WGS sequence"/>
</dbReference>
<protein>
    <submittedName>
        <fullName evidence="1">Uncharacterized protein</fullName>
    </submittedName>
</protein>
<proteinExistence type="predicted"/>
<reference evidence="1" key="1">
    <citation type="submission" date="2023-05" db="EMBL/GenBank/DDBJ databases">
        <title>Nepenthes gracilis genome sequencing.</title>
        <authorList>
            <person name="Fukushima K."/>
        </authorList>
    </citation>
    <scope>NUCLEOTIDE SEQUENCE</scope>
    <source>
        <strain evidence="1">SING2019-196</strain>
    </source>
</reference>
<keyword evidence="2" id="KW-1185">Reference proteome</keyword>
<evidence type="ECO:0000313" key="2">
    <source>
        <dbReference type="Proteomes" id="UP001279734"/>
    </source>
</evidence>
<accession>A0AAD3TLS1</accession>
<evidence type="ECO:0000313" key="1">
    <source>
        <dbReference type="EMBL" id="GMH31481.1"/>
    </source>
</evidence>
<name>A0AAD3TLS1_NEPGR</name>
<organism evidence="1 2">
    <name type="scientific">Nepenthes gracilis</name>
    <name type="common">Slender pitcher plant</name>
    <dbReference type="NCBI Taxonomy" id="150966"/>
    <lineage>
        <taxon>Eukaryota</taxon>
        <taxon>Viridiplantae</taxon>
        <taxon>Streptophyta</taxon>
        <taxon>Embryophyta</taxon>
        <taxon>Tracheophyta</taxon>
        <taxon>Spermatophyta</taxon>
        <taxon>Magnoliopsida</taxon>
        <taxon>eudicotyledons</taxon>
        <taxon>Gunneridae</taxon>
        <taxon>Pentapetalae</taxon>
        <taxon>Caryophyllales</taxon>
        <taxon>Nepenthaceae</taxon>
        <taxon>Nepenthes</taxon>
    </lineage>
</organism>
<comment type="caution">
    <text evidence="1">The sequence shown here is derived from an EMBL/GenBank/DDBJ whole genome shotgun (WGS) entry which is preliminary data.</text>
</comment>
<sequence>MLCRAPKPPKIPGAAWTTGWNTLEDGRVLGLMNVVFYARRHCLCAERGPPLSTYRSNVDNENLTYKIMQSVGHQSVAKRQDHSSST</sequence>
<dbReference type="EMBL" id="BSYO01000040">
    <property type="protein sequence ID" value="GMH31481.1"/>
    <property type="molecule type" value="Genomic_DNA"/>
</dbReference>